<evidence type="ECO:0000256" key="1">
    <source>
        <dbReference type="ARBA" id="ARBA00022729"/>
    </source>
</evidence>
<dbReference type="NCBIfam" id="NF045579">
    <property type="entry name" value="rhamnoside_JR"/>
    <property type="match status" value="1"/>
</dbReference>
<organism evidence="6 7">
    <name type="scientific">Bacteroides luti</name>
    <dbReference type="NCBI Taxonomy" id="1297750"/>
    <lineage>
        <taxon>Bacteria</taxon>
        <taxon>Pseudomonadati</taxon>
        <taxon>Bacteroidota</taxon>
        <taxon>Bacteroidia</taxon>
        <taxon>Bacteroidales</taxon>
        <taxon>Bacteroidaceae</taxon>
        <taxon>Bacteroides</taxon>
    </lineage>
</organism>
<feature type="domain" description="F5/8 type C" evidence="4">
    <location>
        <begin position="190"/>
        <end position="291"/>
    </location>
</feature>
<keyword evidence="7" id="KW-1185">Reference proteome</keyword>
<feature type="domain" description="Beta-mannosidase-like galactose-binding" evidence="5">
    <location>
        <begin position="1000"/>
        <end position="1080"/>
    </location>
</feature>
<sequence length="1118" mass="126557">MSKYKSFLLFLLILCCTAVTAQKTLLSNRFNNPPEEASPWVFWYWMHGAVSKAGITADMEAMKAAGLGGAYLMPIKDTINNKSFLPAYRQLTPEWWEMVRFSMQEADRVGLKLGMHICDGFALAGGPWITPEKSMQKVVWSDTIISGGKIKNMRLHRPESYEGFYKEIGLYAIPVQEEYSTEINVPEVSSSNAQDKTPSYLVTRNAEGAFKASSACWIQYSFKQPFTCRSLELVLNGNNYQAHRLKVCVSDDGVNFRTVKQLTPARQGWQNTDENSTHIIPATTARYFRFYWDPKGSEPGAEDMDAAKWKPTLKIKKLYLSSRALIGQFEGKAGLVWRVSKRTQSDELPDKDCVKLNQVIDLSASLNGDLLNATLPAGRWRIVRMGHTSTGHTNATGGAGKGLECDKFSEEAVKIQFDHWFGEAFRKTDPELAKRVLKFMHVDSWECGSQNWSDNFMAEFKKRRGYDLTPYLLVYTGTPLESAEKTESILNDIRQTISELIVDVFYKTLADKAKEYNCEFSAESVAPTMVSDGMLHYQAVDRPMGEFWLNSPTHDKPNDMLDAISGAHVYGKNIIQAEGFTQLRTMWNENPSMLKPLLDRNYALGINKLFYHVYVHNPYVDKAPGITLDGIGLYFQRDQTWWKQGKAWVDYARRCQTLLQFGHPVVDVAVFTGEELPTRAILPDRLVPSLPGIFGKERVESEAKRLANEGQPVREMPVGVSNSANMTDLGDWIDPLSGYAYDSFNKDALVRLSRSEYGKLIVSGGAEYRILVLPKPHPMSPDGDYMSLEVARKIRLLQKSGVVVLLGDKPSRVPGLADKDYNTKEVNKIVDLIWSASPQYKLPYNEADFSQFGLKKDVIFKNNAKDFAWTHRADENVDIYFIANQKNERRKVTVSLRCSSRQPELWNPVTGEIKDAEVWSEFDDRTEVALDLDANESVFVVFQRETKVVSGNKQSIVTTAPLQTKDWTVNFPQVSKSLKKDSLFDWSKESDADIKYYSGTANYQTTFQWKNKVGKNEVYLDLGKVNVMAEVIVNGINCGIAWTAPYQVNITKAIKKGNNNLEIQVVNTWLNKMKGVHDQKIKADNVWTNATYWSEKLPLQESGLLGPLNLLIKESKRK</sequence>
<dbReference type="Pfam" id="PF22666">
    <property type="entry name" value="Glyco_hydro_2_N2"/>
    <property type="match status" value="1"/>
</dbReference>
<evidence type="ECO:0000259" key="4">
    <source>
        <dbReference type="Pfam" id="PF00754"/>
    </source>
</evidence>
<gene>
    <name evidence="6" type="ORF">SAMN05444405_10713</name>
</gene>
<dbReference type="PANTHER" id="PTHR43817:SF1">
    <property type="entry name" value="HYDROLASE, FAMILY 43, PUTATIVE (AFU_ORTHOLOGUE AFUA_3G01660)-RELATED"/>
    <property type="match status" value="1"/>
</dbReference>
<dbReference type="OrthoDB" id="9761519at2"/>
<dbReference type="InterPro" id="IPR008979">
    <property type="entry name" value="Galactose-bd-like_sf"/>
</dbReference>
<dbReference type="Pfam" id="PF00754">
    <property type="entry name" value="F5_F8_type_C"/>
    <property type="match status" value="1"/>
</dbReference>
<keyword evidence="1 3" id="KW-0732">Signal</keyword>
<dbReference type="Pfam" id="PF17132">
    <property type="entry name" value="Glyco_hydro_106"/>
    <property type="match status" value="2"/>
</dbReference>
<feature type="signal peptide" evidence="3">
    <location>
        <begin position="1"/>
        <end position="21"/>
    </location>
</feature>
<dbReference type="STRING" id="1297750.SAMN05444405_10713"/>
<keyword evidence="2" id="KW-0378">Hydrolase</keyword>
<evidence type="ECO:0000256" key="3">
    <source>
        <dbReference type="SAM" id="SignalP"/>
    </source>
</evidence>
<dbReference type="InterPro" id="IPR054593">
    <property type="entry name" value="Beta-mannosidase-like_N2"/>
</dbReference>
<dbReference type="SUPFAM" id="SSF49785">
    <property type="entry name" value="Galactose-binding domain-like"/>
    <property type="match status" value="2"/>
</dbReference>
<dbReference type="PANTHER" id="PTHR43817">
    <property type="entry name" value="GLYCOSYL HYDROLASE"/>
    <property type="match status" value="1"/>
</dbReference>
<evidence type="ECO:0000313" key="7">
    <source>
        <dbReference type="Proteomes" id="UP000184509"/>
    </source>
</evidence>
<evidence type="ECO:0000259" key="5">
    <source>
        <dbReference type="Pfam" id="PF22666"/>
    </source>
</evidence>
<feature type="chain" id="PRO_5013222952" evidence="3">
    <location>
        <begin position="22"/>
        <end position="1118"/>
    </location>
</feature>
<proteinExistence type="predicted"/>
<protein>
    <submittedName>
        <fullName evidence="6">F5/8 type C domain-containing protein</fullName>
    </submittedName>
</protein>
<accession>A0A1M5AJP1</accession>
<name>A0A1M5AJP1_9BACE</name>
<dbReference type="Proteomes" id="UP000184509">
    <property type="component" value="Unassembled WGS sequence"/>
</dbReference>
<evidence type="ECO:0000313" key="6">
    <source>
        <dbReference type="EMBL" id="SHF30491.1"/>
    </source>
</evidence>
<dbReference type="AlphaFoldDB" id="A0A1M5AJP1"/>
<reference evidence="6 7" key="1">
    <citation type="submission" date="2016-11" db="EMBL/GenBank/DDBJ databases">
        <authorList>
            <person name="Jaros S."/>
            <person name="Januszkiewicz K."/>
            <person name="Wedrychowicz H."/>
        </authorList>
    </citation>
    <scope>NUCLEOTIDE SEQUENCE [LARGE SCALE GENOMIC DNA]</scope>
    <source>
        <strain evidence="6 7">DSM 26991</strain>
    </source>
</reference>
<dbReference type="GO" id="GO:0004553">
    <property type="term" value="F:hydrolase activity, hydrolyzing O-glycosyl compounds"/>
    <property type="evidence" value="ECO:0007669"/>
    <property type="project" value="UniProtKB-ARBA"/>
</dbReference>
<dbReference type="EMBL" id="FQTV01000007">
    <property type="protein sequence ID" value="SHF30491.1"/>
    <property type="molecule type" value="Genomic_DNA"/>
</dbReference>
<dbReference type="InterPro" id="IPR000421">
    <property type="entry name" value="FA58C"/>
</dbReference>
<evidence type="ECO:0000256" key="2">
    <source>
        <dbReference type="ARBA" id="ARBA00022801"/>
    </source>
</evidence>
<dbReference type="Gene3D" id="2.60.120.260">
    <property type="entry name" value="Galactose-binding domain-like"/>
    <property type="match status" value="2"/>
</dbReference>